<organism evidence="1 2">
    <name type="scientific">Phialophora macrospora</name>
    <dbReference type="NCBI Taxonomy" id="1851006"/>
    <lineage>
        <taxon>Eukaryota</taxon>
        <taxon>Fungi</taxon>
        <taxon>Dikarya</taxon>
        <taxon>Ascomycota</taxon>
        <taxon>Pezizomycotina</taxon>
        <taxon>Eurotiomycetes</taxon>
        <taxon>Chaetothyriomycetidae</taxon>
        <taxon>Chaetothyriales</taxon>
        <taxon>Herpotrichiellaceae</taxon>
        <taxon>Phialophora</taxon>
    </lineage>
</organism>
<keyword evidence="2" id="KW-1185">Reference proteome</keyword>
<dbReference type="AlphaFoldDB" id="A0A0D2FFG4"/>
<dbReference type="HOGENOM" id="CLU_037759_0_0_1"/>
<proteinExistence type="predicted"/>
<dbReference type="EMBL" id="KN846959">
    <property type="protein sequence ID" value="KIW66793.1"/>
    <property type="molecule type" value="Genomic_DNA"/>
</dbReference>
<reference evidence="1 2" key="1">
    <citation type="submission" date="2015-01" db="EMBL/GenBank/DDBJ databases">
        <title>The Genome Sequence of Capronia semiimmersa CBS27337.</title>
        <authorList>
            <consortium name="The Broad Institute Genomics Platform"/>
            <person name="Cuomo C."/>
            <person name="de Hoog S."/>
            <person name="Gorbushina A."/>
            <person name="Stielow B."/>
            <person name="Teixiera M."/>
            <person name="Abouelleil A."/>
            <person name="Chapman S.B."/>
            <person name="Priest M."/>
            <person name="Young S.K."/>
            <person name="Wortman J."/>
            <person name="Nusbaum C."/>
            <person name="Birren B."/>
        </authorList>
    </citation>
    <scope>NUCLEOTIDE SEQUENCE [LARGE SCALE GENOMIC DNA]</scope>
    <source>
        <strain evidence="1 2">CBS 27337</strain>
    </source>
</reference>
<name>A0A0D2FFG4_9EURO</name>
<dbReference type="STRING" id="5601.A0A0D2FFG4"/>
<sequence>MADDLPSTTHQLPPSLLDILSNSIILDGTLPYLSLSSIFALARTSHTLRDLVYNAPRAFRYVDLSKCRGAYVPPNLLTRLDSGGHSWRAERMDEHLTEDEFYAGPLRGVFGKLRRMKVLQGVHTMVLDDLASVTVDLINDIVTTPEYNVRLLSIRRCLNVNQPKLQQLLCHLCRPSRPEGTPRLQGLYVFTPPAFPSQEPFDYIHAFHYNFDTMGVLGYRGAQLGAQHQTNCTTNLRNVEPWYAASGQVISQGHAQRSSWEETLQTCKGIISFDAVLCTHMHADMAPVLHVASRDYLTKNKPGIPPLATVALGPSGCASCGRNPHGAPVWGESDVRDFPLLWPPPRSGKLIDAVRPPPRVAEDGQTLPARLIVSCTWCLTNRHCDSCHRWWCADCYNPKLSRQLLTDIERLSHAAHGMLPASALKESNEGDRVKLHSNLLSLNPGQAAVTLNCWECGRQCQDCTRQWAKTCKTCKGSYCFVHNTGCDEKNCDWCMHRGGRRTRELY</sequence>
<protein>
    <submittedName>
        <fullName evidence="1">Uncharacterized protein</fullName>
    </submittedName>
</protein>
<evidence type="ECO:0000313" key="1">
    <source>
        <dbReference type="EMBL" id="KIW66793.1"/>
    </source>
</evidence>
<gene>
    <name evidence="1" type="ORF">PV04_06088</name>
</gene>
<evidence type="ECO:0000313" key="2">
    <source>
        <dbReference type="Proteomes" id="UP000054266"/>
    </source>
</evidence>
<accession>A0A0D2FFG4</accession>
<dbReference type="Proteomes" id="UP000054266">
    <property type="component" value="Unassembled WGS sequence"/>
</dbReference>